<name>A0A8S2CLZ8_9BILA</name>
<dbReference type="EMBL" id="CAJOBA010000030">
    <property type="protein sequence ID" value="CAF3496473.1"/>
    <property type="molecule type" value="Genomic_DNA"/>
</dbReference>
<evidence type="ECO:0000313" key="4">
    <source>
        <dbReference type="Proteomes" id="UP000677228"/>
    </source>
</evidence>
<dbReference type="EMBL" id="CAJNOK010000030">
    <property type="protein sequence ID" value="CAF0723964.1"/>
    <property type="molecule type" value="Genomic_DNA"/>
</dbReference>
<reference evidence="2" key="1">
    <citation type="submission" date="2021-02" db="EMBL/GenBank/DDBJ databases">
        <authorList>
            <person name="Nowell W R."/>
        </authorList>
    </citation>
    <scope>NUCLEOTIDE SEQUENCE</scope>
</reference>
<dbReference type="Proteomes" id="UP000677228">
    <property type="component" value="Unassembled WGS sequence"/>
</dbReference>
<evidence type="ECO:0000313" key="2">
    <source>
        <dbReference type="EMBL" id="CAF0723964.1"/>
    </source>
</evidence>
<evidence type="ECO:0000256" key="1">
    <source>
        <dbReference type="SAM" id="MobiDB-lite"/>
    </source>
</evidence>
<sequence length="448" mass="53367">MSQVKPIEKMASANAVESSSSSSSTDNERETIHSVRQCQQTHNEKHQRIKQTKYRQFERDCHSIEETVQNLNCGRKIIQDGEEKLQQWYEFTISTIKQQFEQKKEQLKHIEQQFTIKLDKFKLNNIEKLRRIEHQLQAEQDDKGQDLKIIEENVNKLKKAMETDIINGYLELNLSEIQWNKDPVIFYDSIQTESFTSEPLSIDHLNPSIRSPLGASLDTILVDNSFDEFRQLILYKDHLFKSKQQIGWSHDSIRDIHWSDYLQNYLITTQTKLFTFSPIILQEKCQLEYENANCTCYDRNLFISYDNNHLDHIELPQWTVKTHWILFKDTEYVCQLRCNQTRRIGFIIESMENNERHLELYDWNNNDTLEFVKTCAFYQSNVYGLLYLSNHEWLITSVDHNTLFRLTNNDCLSFRHHPHVINITLLNKQYVIMRTKQSILCKLLIQTI</sequence>
<organism evidence="2 4">
    <name type="scientific">Didymodactylos carnosus</name>
    <dbReference type="NCBI Taxonomy" id="1234261"/>
    <lineage>
        <taxon>Eukaryota</taxon>
        <taxon>Metazoa</taxon>
        <taxon>Spiralia</taxon>
        <taxon>Gnathifera</taxon>
        <taxon>Rotifera</taxon>
        <taxon>Eurotatoria</taxon>
        <taxon>Bdelloidea</taxon>
        <taxon>Philodinida</taxon>
        <taxon>Philodinidae</taxon>
        <taxon>Didymodactylos</taxon>
    </lineage>
</organism>
<dbReference type="Proteomes" id="UP000682733">
    <property type="component" value="Unassembled WGS sequence"/>
</dbReference>
<comment type="caution">
    <text evidence="2">The sequence shown here is derived from an EMBL/GenBank/DDBJ whole genome shotgun (WGS) entry which is preliminary data.</text>
</comment>
<evidence type="ECO:0000313" key="3">
    <source>
        <dbReference type="EMBL" id="CAF3496473.1"/>
    </source>
</evidence>
<proteinExistence type="predicted"/>
<accession>A0A8S2CLZ8</accession>
<feature type="region of interest" description="Disordered" evidence="1">
    <location>
        <begin position="1"/>
        <end position="51"/>
    </location>
</feature>
<protein>
    <submittedName>
        <fullName evidence="2">Uncharacterized protein</fullName>
    </submittedName>
</protein>
<dbReference type="AlphaFoldDB" id="A0A8S2CLZ8"/>
<gene>
    <name evidence="2" type="ORF">OVA965_LOCUS269</name>
    <name evidence="3" type="ORF">TMI583_LOCUS269</name>
</gene>